<keyword evidence="16 19" id="KW-0961">Cell wall biogenesis/degradation</keyword>
<dbReference type="GO" id="GO:0005829">
    <property type="term" value="C:cytosol"/>
    <property type="evidence" value="ECO:0007669"/>
    <property type="project" value="TreeGrafter"/>
</dbReference>
<evidence type="ECO:0000256" key="10">
    <source>
        <dbReference type="ARBA" id="ARBA00022827"/>
    </source>
</evidence>
<comment type="catalytic activity">
    <reaction evidence="18 19">
        <text>UDP-N-acetyl-alpha-D-muramate + NADP(+) = UDP-N-acetyl-3-O-(1-carboxyvinyl)-alpha-D-glucosamine + NADPH + H(+)</text>
        <dbReference type="Rhea" id="RHEA:12248"/>
        <dbReference type="ChEBI" id="CHEBI:15378"/>
        <dbReference type="ChEBI" id="CHEBI:57783"/>
        <dbReference type="ChEBI" id="CHEBI:58349"/>
        <dbReference type="ChEBI" id="CHEBI:68483"/>
        <dbReference type="ChEBI" id="CHEBI:70757"/>
        <dbReference type="EC" id="1.3.1.98"/>
    </reaction>
</comment>
<reference evidence="21 22" key="1">
    <citation type="submission" date="2009-10" db="EMBL/GenBank/DDBJ databases">
        <authorList>
            <person name="Qin X."/>
            <person name="Bachman B."/>
            <person name="Battles P."/>
            <person name="Bell A."/>
            <person name="Bess C."/>
            <person name="Bickham C."/>
            <person name="Chaboub L."/>
            <person name="Chen D."/>
            <person name="Coyle M."/>
            <person name="Deiros D.R."/>
            <person name="Dinh H."/>
            <person name="Forbes L."/>
            <person name="Fowler G."/>
            <person name="Francisco L."/>
            <person name="Fu Q."/>
            <person name="Gubbala S."/>
            <person name="Hale W."/>
            <person name="Han Y."/>
            <person name="Hemphill L."/>
            <person name="Highlander S.K."/>
            <person name="Hirani K."/>
            <person name="Hogues M."/>
            <person name="Jackson L."/>
            <person name="Jakkamsetti A."/>
            <person name="Javaid M."/>
            <person name="Jiang H."/>
            <person name="Korchina V."/>
            <person name="Kovar C."/>
            <person name="Lara F."/>
            <person name="Lee S."/>
            <person name="Mata R."/>
            <person name="Mathew T."/>
            <person name="Moen C."/>
            <person name="Morales K."/>
            <person name="Munidasa M."/>
            <person name="Nazareth L."/>
            <person name="Ngo R."/>
            <person name="Nguyen L."/>
            <person name="Okwuonu G."/>
            <person name="Ongeri F."/>
            <person name="Patil S."/>
            <person name="Petrosino J."/>
            <person name="Pham C."/>
            <person name="Pham P."/>
            <person name="Pu L.-L."/>
            <person name="Puazo M."/>
            <person name="Raj R."/>
            <person name="Reid J."/>
            <person name="Rouhana J."/>
            <person name="Saada N."/>
            <person name="Shang Y."/>
            <person name="Simmons D."/>
            <person name="Thornton R."/>
            <person name="Warren J."/>
            <person name="Weissenberger G."/>
            <person name="Zhang J."/>
            <person name="Zhang L."/>
            <person name="Zhou C."/>
            <person name="Zhu D."/>
            <person name="Muzny D."/>
            <person name="Worley K."/>
            <person name="Gibbs R."/>
        </authorList>
    </citation>
    <scope>NUCLEOTIDE SEQUENCE [LARGE SCALE GENOMIC DNA]</scope>
    <source>
        <strain evidence="21 22">DSM 17361</strain>
    </source>
</reference>
<keyword evidence="15 19" id="KW-0131">Cell cycle</keyword>
<comment type="function">
    <text evidence="2 19">Cell wall formation.</text>
</comment>
<dbReference type="PANTHER" id="PTHR21071">
    <property type="entry name" value="UDP-N-ACETYLENOLPYRUVOYLGLUCOSAMINE REDUCTASE"/>
    <property type="match status" value="1"/>
</dbReference>
<evidence type="ECO:0000256" key="2">
    <source>
        <dbReference type="ARBA" id="ARBA00003921"/>
    </source>
</evidence>
<dbReference type="NCBIfam" id="TIGR00179">
    <property type="entry name" value="murB"/>
    <property type="match status" value="1"/>
</dbReference>
<dbReference type="EMBL" id="ACKS01000073">
    <property type="protein sequence ID" value="EFA43694.1"/>
    <property type="molecule type" value="Genomic_DNA"/>
</dbReference>
<dbReference type="Gene3D" id="3.30.465.10">
    <property type="match status" value="1"/>
</dbReference>
<evidence type="ECO:0000256" key="9">
    <source>
        <dbReference type="ARBA" id="ARBA00022630"/>
    </source>
</evidence>
<sequence length="362" mass="40852">MIRLANYSLLHNNTFGIDQKCDEFITFESIDDAVELAHELKENDGSTRSFLILGGGSNLLLTKDFHGKVLTADKRFDVEVITGDQPSESVLLRCWAGTTFDEVVEYAVEQGYYGMENLSLIPGECGASAVQNIGAYGVEAKDLITKIEAVELSSDKVVTIGADECGYGYRQSRFKQDWRDKFLITHVTYRLSRRFHPHLEYGNIREMLTAWEIEEGDLTAQMLRCIIIDIRRAKLPDPSELGNAGSFFMNPIVDKEVLDELKERFPDVRFFEVDSSISNDTGSQTGNFYHQKRYKIPAGWMIDRCGWKGRRVGKVGVYEKQALVLVNYGGATGSDVVGLMHAIQDDVFTKFGIHIYPEVNIR</sequence>
<feature type="active site" description="Proton donor" evidence="19">
    <location>
        <position position="246"/>
    </location>
</feature>
<evidence type="ECO:0000256" key="3">
    <source>
        <dbReference type="ARBA" id="ARBA00004496"/>
    </source>
</evidence>
<comment type="cofactor">
    <cofactor evidence="1 19">
        <name>FAD</name>
        <dbReference type="ChEBI" id="CHEBI:57692"/>
    </cofactor>
</comment>
<comment type="pathway">
    <text evidence="4 19">Cell wall biogenesis; peptidoglycan biosynthesis.</text>
</comment>
<dbReference type="NCBIfam" id="NF000755">
    <property type="entry name" value="PRK00046.1"/>
    <property type="match status" value="1"/>
</dbReference>
<dbReference type="GO" id="GO:0071555">
    <property type="term" value="P:cell wall organization"/>
    <property type="evidence" value="ECO:0007669"/>
    <property type="project" value="UniProtKB-KW"/>
</dbReference>
<dbReference type="PROSITE" id="PS51387">
    <property type="entry name" value="FAD_PCMH"/>
    <property type="match status" value="1"/>
</dbReference>
<evidence type="ECO:0000256" key="11">
    <source>
        <dbReference type="ARBA" id="ARBA00022857"/>
    </source>
</evidence>
<evidence type="ECO:0000259" key="20">
    <source>
        <dbReference type="PROSITE" id="PS51387"/>
    </source>
</evidence>
<dbReference type="SUPFAM" id="SSF56194">
    <property type="entry name" value="Uridine diphospho-N-Acetylenolpyruvylglucosamine reductase, MurB, C-terminal domain"/>
    <property type="match status" value="1"/>
</dbReference>
<evidence type="ECO:0000256" key="8">
    <source>
        <dbReference type="ARBA" id="ARBA00022618"/>
    </source>
</evidence>
<dbReference type="Pfam" id="PF02873">
    <property type="entry name" value="MurB_C"/>
    <property type="match status" value="1"/>
</dbReference>
<name>D1PY21_9BACT</name>
<dbReference type="Pfam" id="PF01565">
    <property type="entry name" value="FAD_binding_4"/>
    <property type="match status" value="1"/>
</dbReference>
<evidence type="ECO:0000313" key="21">
    <source>
        <dbReference type="EMBL" id="EFA43694.1"/>
    </source>
</evidence>
<dbReference type="InterPro" id="IPR003170">
    <property type="entry name" value="MurB"/>
</dbReference>
<feature type="active site" evidence="19">
    <location>
        <position position="170"/>
    </location>
</feature>
<comment type="subcellular location">
    <subcellularLocation>
        <location evidence="3 19">Cytoplasm</location>
    </subcellularLocation>
</comment>
<keyword evidence="8 19" id="KW-0132">Cell division</keyword>
<evidence type="ECO:0000256" key="19">
    <source>
        <dbReference type="HAMAP-Rule" id="MF_00037"/>
    </source>
</evidence>
<evidence type="ECO:0000256" key="15">
    <source>
        <dbReference type="ARBA" id="ARBA00023306"/>
    </source>
</evidence>
<evidence type="ECO:0000256" key="4">
    <source>
        <dbReference type="ARBA" id="ARBA00004752"/>
    </source>
</evidence>
<evidence type="ECO:0000256" key="6">
    <source>
        <dbReference type="ARBA" id="ARBA00015188"/>
    </source>
</evidence>
<accession>D1PY21</accession>
<dbReference type="InterPro" id="IPR011601">
    <property type="entry name" value="MurB_C"/>
</dbReference>
<dbReference type="SUPFAM" id="SSF56176">
    <property type="entry name" value="FAD-binding/transporter-associated domain-like"/>
    <property type="match status" value="1"/>
</dbReference>
<keyword evidence="7 19" id="KW-0963">Cytoplasm</keyword>
<dbReference type="InterPro" id="IPR016166">
    <property type="entry name" value="FAD-bd_PCMH"/>
</dbReference>
<proteinExistence type="inferred from homology"/>
<dbReference type="RefSeq" id="WP_007173959.1">
    <property type="nucleotide sequence ID" value="NZ_GG704781.1"/>
</dbReference>
<dbReference type="GO" id="GO:0008360">
    <property type="term" value="P:regulation of cell shape"/>
    <property type="evidence" value="ECO:0007669"/>
    <property type="project" value="UniProtKB-KW"/>
</dbReference>
<dbReference type="OrthoDB" id="9804753at2"/>
<dbReference type="GO" id="GO:0008762">
    <property type="term" value="F:UDP-N-acetylmuramate dehydrogenase activity"/>
    <property type="evidence" value="ECO:0007669"/>
    <property type="project" value="UniProtKB-UniRule"/>
</dbReference>
<dbReference type="UniPathway" id="UPA00219"/>
<dbReference type="GO" id="GO:0071949">
    <property type="term" value="F:FAD binding"/>
    <property type="evidence" value="ECO:0007669"/>
    <property type="project" value="InterPro"/>
</dbReference>
<dbReference type="PANTHER" id="PTHR21071:SF4">
    <property type="entry name" value="UDP-N-ACETYLENOLPYRUVOYLGLUCOSAMINE REDUCTASE"/>
    <property type="match status" value="1"/>
</dbReference>
<evidence type="ECO:0000256" key="12">
    <source>
        <dbReference type="ARBA" id="ARBA00022960"/>
    </source>
</evidence>
<dbReference type="EC" id="1.3.1.98" evidence="5 19"/>
<evidence type="ECO:0000256" key="16">
    <source>
        <dbReference type="ARBA" id="ARBA00023316"/>
    </source>
</evidence>
<dbReference type="Gene3D" id="3.30.43.10">
    <property type="entry name" value="Uridine Diphospho-n-acetylenolpyruvylglucosamine Reductase, domain 2"/>
    <property type="match status" value="1"/>
</dbReference>
<evidence type="ECO:0000256" key="14">
    <source>
        <dbReference type="ARBA" id="ARBA00023002"/>
    </source>
</evidence>
<evidence type="ECO:0000256" key="5">
    <source>
        <dbReference type="ARBA" id="ARBA00012518"/>
    </source>
</evidence>
<organism evidence="21 22">
    <name type="scientific">Hallella bergensis DSM 17361</name>
    <dbReference type="NCBI Taxonomy" id="585502"/>
    <lineage>
        <taxon>Bacteria</taxon>
        <taxon>Pseudomonadati</taxon>
        <taxon>Bacteroidota</taxon>
        <taxon>Bacteroidia</taxon>
        <taxon>Bacteroidales</taxon>
        <taxon>Prevotellaceae</taxon>
        <taxon>Hallella</taxon>
    </lineage>
</organism>
<evidence type="ECO:0000313" key="22">
    <source>
        <dbReference type="Proteomes" id="UP000003160"/>
    </source>
</evidence>
<feature type="domain" description="FAD-binding PCMH-type" evidence="20">
    <location>
        <begin position="17"/>
        <end position="194"/>
    </location>
</feature>
<keyword evidence="22" id="KW-1185">Reference proteome</keyword>
<dbReference type="Proteomes" id="UP000003160">
    <property type="component" value="Unassembled WGS sequence"/>
</dbReference>
<keyword evidence="10 19" id="KW-0274">FAD</keyword>
<evidence type="ECO:0000256" key="13">
    <source>
        <dbReference type="ARBA" id="ARBA00022984"/>
    </source>
</evidence>
<dbReference type="InterPro" id="IPR006094">
    <property type="entry name" value="Oxid_FAD_bind_N"/>
</dbReference>
<dbReference type="InterPro" id="IPR036318">
    <property type="entry name" value="FAD-bd_PCMH-like_sf"/>
</dbReference>
<dbReference type="InterPro" id="IPR036635">
    <property type="entry name" value="MurB_C_sf"/>
</dbReference>
<keyword evidence="9 19" id="KW-0285">Flavoprotein</keyword>
<gene>
    <name evidence="19 21" type="primary">murB</name>
    <name evidence="21" type="ORF">HMPREF0645_1856</name>
</gene>
<dbReference type="GO" id="GO:0009252">
    <property type="term" value="P:peptidoglycan biosynthetic process"/>
    <property type="evidence" value="ECO:0007669"/>
    <property type="project" value="UniProtKB-UniRule"/>
</dbReference>
<evidence type="ECO:0000256" key="18">
    <source>
        <dbReference type="ARBA" id="ARBA00048914"/>
    </source>
</evidence>
<dbReference type="eggNOG" id="COG0812">
    <property type="taxonomic scope" value="Bacteria"/>
</dbReference>
<dbReference type="Gene3D" id="3.90.78.10">
    <property type="entry name" value="UDP-N-acetylenolpyruvoylglucosamine reductase, C-terminal domain"/>
    <property type="match status" value="1"/>
</dbReference>
<dbReference type="InterPro" id="IPR016167">
    <property type="entry name" value="FAD-bd_PCMH_sub1"/>
</dbReference>
<evidence type="ECO:0000256" key="7">
    <source>
        <dbReference type="ARBA" id="ARBA00022490"/>
    </source>
</evidence>
<dbReference type="AlphaFoldDB" id="D1PY21"/>
<keyword evidence="13 19" id="KW-0573">Peptidoglycan synthesis</keyword>
<comment type="similarity">
    <text evidence="19">Belongs to the MurB family.</text>
</comment>
<keyword evidence="12 19" id="KW-0133">Cell shape</keyword>
<feature type="active site" evidence="19">
    <location>
        <position position="358"/>
    </location>
</feature>
<evidence type="ECO:0000256" key="1">
    <source>
        <dbReference type="ARBA" id="ARBA00001974"/>
    </source>
</evidence>
<dbReference type="GO" id="GO:0051301">
    <property type="term" value="P:cell division"/>
    <property type="evidence" value="ECO:0007669"/>
    <property type="project" value="UniProtKB-KW"/>
</dbReference>
<keyword evidence="11 19" id="KW-0521">NADP</keyword>
<comment type="caution">
    <text evidence="21">The sequence shown here is derived from an EMBL/GenBank/DDBJ whole genome shotgun (WGS) entry which is preliminary data.</text>
</comment>
<keyword evidence="14 19" id="KW-0560">Oxidoreductase</keyword>
<dbReference type="HAMAP" id="MF_00037">
    <property type="entry name" value="MurB"/>
    <property type="match status" value="1"/>
</dbReference>
<dbReference type="HOGENOM" id="CLU_035304_0_0_10"/>
<protein>
    <recommendedName>
        <fullName evidence="6 19">UDP-N-acetylenolpyruvoylglucosamine reductase</fullName>
        <ecNumber evidence="5 19">1.3.1.98</ecNumber>
    </recommendedName>
    <alternativeName>
        <fullName evidence="17 19">UDP-N-acetylmuramate dehydrogenase</fullName>
    </alternativeName>
</protein>
<evidence type="ECO:0000256" key="17">
    <source>
        <dbReference type="ARBA" id="ARBA00031026"/>
    </source>
</evidence>
<dbReference type="InterPro" id="IPR016169">
    <property type="entry name" value="FAD-bd_PCMH_sub2"/>
</dbReference>